<dbReference type="eggNOG" id="COG2367">
    <property type="taxonomic scope" value="Bacteria"/>
</dbReference>
<comment type="catalytic activity">
    <reaction evidence="1">
        <text>a beta-lactam + H2O = a substituted beta-amino acid</text>
        <dbReference type="Rhea" id="RHEA:20401"/>
        <dbReference type="ChEBI" id="CHEBI:15377"/>
        <dbReference type="ChEBI" id="CHEBI:35627"/>
        <dbReference type="ChEBI" id="CHEBI:140347"/>
        <dbReference type="EC" id="3.5.2.6"/>
    </reaction>
</comment>
<reference evidence="5 6" key="1">
    <citation type="submission" date="2011-04" db="EMBL/GenBank/DDBJ databases">
        <title>The Genome Sequence of Dysgonomonas gadei ATCC BAA-286.</title>
        <authorList>
            <consortium name="The Broad Institute Genome Sequencing Platform"/>
            <person name="Earl A."/>
            <person name="Ward D."/>
            <person name="Feldgarden M."/>
            <person name="Gevers D."/>
            <person name="Pudlo N."/>
            <person name="Martens E."/>
            <person name="Allen-Vercoe E."/>
            <person name="Young S.K."/>
            <person name="Zeng Q."/>
            <person name="Gargeya S."/>
            <person name="Fitzgerald M."/>
            <person name="Haas B."/>
            <person name="Abouelleil A."/>
            <person name="Alvarado L."/>
            <person name="Arachchi H.M."/>
            <person name="Berlin A."/>
            <person name="Brown A."/>
            <person name="Chapman S.B."/>
            <person name="Chen Z."/>
            <person name="Dunbar C."/>
            <person name="Freedman E."/>
            <person name="Gearin G."/>
            <person name="Gellesch M."/>
            <person name="Goldberg J."/>
            <person name="Griggs A."/>
            <person name="Gujja S."/>
            <person name="Heiman D."/>
            <person name="Howarth C."/>
            <person name="Larson L."/>
            <person name="Lui A."/>
            <person name="MacDonald P.J.P."/>
            <person name="Mehta T."/>
            <person name="Montmayeur A."/>
            <person name="Murphy C."/>
            <person name="Neiman D."/>
            <person name="Pearson M."/>
            <person name="Priest M."/>
            <person name="Roberts A."/>
            <person name="Saif S."/>
            <person name="Shea T."/>
            <person name="Shenoy N."/>
            <person name="Sisk P."/>
            <person name="Stolte C."/>
            <person name="Sykes S."/>
            <person name="Yandava C."/>
            <person name="Wortman J."/>
            <person name="Nusbaum C."/>
            <person name="Birren B."/>
        </authorList>
    </citation>
    <scope>NUCLEOTIDE SEQUENCE [LARGE SCALE GENOMIC DNA]</scope>
    <source>
        <strain evidence="5 6">ATCC BAA-286</strain>
    </source>
</reference>
<dbReference type="InterPro" id="IPR012338">
    <property type="entry name" value="Beta-lactam/transpept-like"/>
</dbReference>
<feature type="domain" description="Beta-lactamase class A catalytic" evidence="4">
    <location>
        <begin position="200"/>
        <end position="420"/>
    </location>
</feature>
<dbReference type="SUPFAM" id="SSF56601">
    <property type="entry name" value="beta-lactamase/transpeptidase-like"/>
    <property type="match status" value="1"/>
</dbReference>
<dbReference type="RefSeq" id="WP_006800786.1">
    <property type="nucleotide sequence ID" value="NZ_GL891987.1"/>
</dbReference>
<evidence type="ECO:0000259" key="4">
    <source>
        <dbReference type="Pfam" id="PF13354"/>
    </source>
</evidence>
<dbReference type="PANTHER" id="PTHR35333:SF3">
    <property type="entry name" value="BETA-LACTAMASE-TYPE TRANSPEPTIDASE FOLD CONTAINING PROTEIN"/>
    <property type="match status" value="1"/>
</dbReference>
<dbReference type="NCBIfam" id="NF033103">
    <property type="entry name" value="bla_class_A"/>
    <property type="match status" value="1"/>
</dbReference>
<evidence type="ECO:0000256" key="3">
    <source>
        <dbReference type="ARBA" id="ARBA00012865"/>
    </source>
</evidence>
<comment type="similarity">
    <text evidence="2">Belongs to the class-A beta-lactamase family.</text>
</comment>
<dbReference type="InterPro" id="IPR045155">
    <property type="entry name" value="Beta-lactam_cat"/>
</dbReference>
<dbReference type="GO" id="GO:0008800">
    <property type="term" value="F:beta-lactamase activity"/>
    <property type="evidence" value="ECO:0007669"/>
    <property type="project" value="UniProtKB-EC"/>
</dbReference>
<dbReference type="PRINTS" id="PR00118">
    <property type="entry name" value="BLACTAMASEA"/>
</dbReference>
<protein>
    <recommendedName>
        <fullName evidence="3">beta-lactamase</fullName>
        <ecNumber evidence="3">3.5.2.6</ecNumber>
    </recommendedName>
</protein>
<dbReference type="Pfam" id="PF13354">
    <property type="entry name" value="Beta-lactamase2"/>
    <property type="match status" value="1"/>
</dbReference>
<evidence type="ECO:0000313" key="5">
    <source>
        <dbReference type="EMBL" id="EGK00405.1"/>
    </source>
</evidence>
<dbReference type="GO" id="GO:0046677">
    <property type="term" value="P:response to antibiotic"/>
    <property type="evidence" value="ECO:0007669"/>
    <property type="project" value="InterPro"/>
</dbReference>
<sequence length="447" mass="50813">MNKIKALKIIIILYIISVSGFSQNKDKDVTIYKDVDPRISTKEFHFENKSPQLIFNLSRAWAIHSNGDSIRITRPDRIEFKELSVIDAKAEHKQGMLTIKEYKKHPVIITYDIILSFNGKLVSMQFKNIVAQKKNIPIEYISHFTHQKSQEYYKLIHEPTKVSMFATPTHAFSQNDVLRNDIEKIIRGKRATVGVALIVDGKDTLTVNNGFHYPTQSTYKFHLALAVLDYLNKNNLSLDHKIFIRKAELLPDTHSPLRDDYPDGNIELPVSEILKYTVSQSDNNGCDILFRFVGGTSAVDRYIRDLGFSDFAIAATEEEMHGPWEVQYTNWSTPLTAARVLEKFRTGNILPQHFHDFLWNAMVDTTTGPKKIKGLLPPGTIVAHKTGSSFRNAEGLNAAENDIAIIRLPDGRYYSLAVFVADSMEDEATNMRMIAEISRAVYDSLTK</sequence>
<keyword evidence="6" id="KW-1185">Reference proteome</keyword>
<organism evidence="5 6">
    <name type="scientific">Dysgonomonas gadei ATCC BAA-286</name>
    <dbReference type="NCBI Taxonomy" id="742766"/>
    <lineage>
        <taxon>Bacteria</taxon>
        <taxon>Pseudomonadati</taxon>
        <taxon>Bacteroidota</taxon>
        <taxon>Bacteroidia</taxon>
        <taxon>Bacteroidales</taxon>
        <taxon>Dysgonomonadaceae</taxon>
        <taxon>Dysgonomonas</taxon>
    </lineage>
</organism>
<dbReference type="EC" id="3.5.2.6" evidence="3"/>
<dbReference type="Gene3D" id="3.40.710.10">
    <property type="entry name" value="DD-peptidase/beta-lactamase superfamily"/>
    <property type="match status" value="1"/>
</dbReference>
<dbReference type="EMBL" id="ADLV01000037">
    <property type="protein sequence ID" value="EGK00405.1"/>
    <property type="molecule type" value="Genomic_DNA"/>
</dbReference>
<proteinExistence type="inferred from homology"/>
<dbReference type="NCBIfam" id="NF012099">
    <property type="entry name" value="SubclassA2"/>
    <property type="match status" value="1"/>
</dbReference>
<dbReference type="HOGENOM" id="CLU_612142_0_0_10"/>
<dbReference type="Proteomes" id="UP000004913">
    <property type="component" value="Unassembled WGS sequence"/>
</dbReference>
<dbReference type="AlphaFoldDB" id="F5J1N6"/>
<evidence type="ECO:0000256" key="2">
    <source>
        <dbReference type="ARBA" id="ARBA00009009"/>
    </source>
</evidence>
<evidence type="ECO:0000256" key="1">
    <source>
        <dbReference type="ARBA" id="ARBA00001526"/>
    </source>
</evidence>
<accession>F5J1N6</accession>
<dbReference type="PANTHER" id="PTHR35333">
    <property type="entry name" value="BETA-LACTAMASE"/>
    <property type="match status" value="1"/>
</dbReference>
<dbReference type="STRING" id="742766.HMPREF9455_03253"/>
<dbReference type="InterPro" id="IPR000871">
    <property type="entry name" value="Beta-lactam_class-A"/>
</dbReference>
<dbReference type="GO" id="GO:0030655">
    <property type="term" value="P:beta-lactam antibiotic catabolic process"/>
    <property type="evidence" value="ECO:0007669"/>
    <property type="project" value="InterPro"/>
</dbReference>
<name>F5J1N6_9BACT</name>
<evidence type="ECO:0000313" key="6">
    <source>
        <dbReference type="Proteomes" id="UP000004913"/>
    </source>
</evidence>
<comment type="caution">
    <text evidence="5">The sequence shown here is derived from an EMBL/GenBank/DDBJ whole genome shotgun (WGS) entry which is preliminary data.</text>
</comment>
<gene>
    <name evidence="5" type="ORF">HMPREF9455_03253</name>
</gene>